<evidence type="ECO:0000313" key="3">
    <source>
        <dbReference type="EMBL" id="KAG0658050.1"/>
    </source>
</evidence>
<dbReference type="OrthoDB" id="347018at2759"/>
<dbReference type="Pfam" id="PF01018">
    <property type="entry name" value="GTP1_OBG"/>
    <property type="match status" value="1"/>
</dbReference>
<evidence type="ECO:0000256" key="1">
    <source>
        <dbReference type="SAM" id="MobiDB-lite"/>
    </source>
</evidence>
<gene>
    <name evidence="3" type="primary">MTG2</name>
    <name evidence="3" type="ORF">C6P46_006111</name>
</gene>
<dbReference type="Proteomes" id="UP000777482">
    <property type="component" value="Unassembled WGS sequence"/>
</dbReference>
<feature type="compositionally biased region" description="Basic residues" evidence="1">
    <location>
        <begin position="280"/>
        <end position="295"/>
    </location>
</feature>
<dbReference type="SUPFAM" id="SSF82051">
    <property type="entry name" value="Obg GTP-binding protein N-terminal domain"/>
    <property type="match status" value="1"/>
</dbReference>
<comment type="caution">
    <text evidence="3">The sequence shown here is derived from an EMBL/GenBank/DDBJ whole genome shotgun (WGS) entry which is preliminary data.</text>
</comment>
<feature type="compositionally biased region" description="Low complexity" evidence="1">
    <location>
        <begin position="23"/>
        <end position="42"/>
    </location>
</feature>
<sequence>MLLRPCSRPWLALSSRCASTLAPPATAASSTAATAPPHASPKAKAKADWKRRAEGSNFIDQLNLTVVSGRGGPGGVAFHREKFVAKGPPSGGPGGQGGSVYVVATPTVSNLSHLPRTIRGGAGMPGGGSWLAGRRGEDVVVRVPVGTIVREVRERDNADKTKSEEDLERDEQDRLDLEWAYEVNRIRLDEAEKRDARWNAWKKRKDRAERAGTAEEDVERWQEVDEVPVEEHKLAALKRMRKALFVLYPLAELEGHPHFLRTEHQLLSQLLKREIDMPGTKKRGRGSKQRRRKRRANGEEEEAEEDPPLYLDLSKPTPLDSPILLARGGHPGLGNPSFL</sequence>
<accession>A0A9P6VWU4</accession>
<feature type="region of interest" description="Disordered" evidence="1">
    <location>
        <begin position="272"/>
        <end position="339"/>
    </location>
</feature>
<dbReference type="GO" id="GO:0005525">
    <property type="term" value="F:GTP binding"/>
    <property type="evidence" value="ECO:0007669"/>
    <property type="project" value="InterPro"/>
</dbReference>
<dbReference type="InterPro" id="IPR006169">
    <property type="entry name" value="GTP1_OBG_dom"/>
</dbReference>
<dbReference type="InterPro" id="IPR045086">
    <property type="entry name" value="OBG_GTPase"/>
</dbReference>
<dbReference type="PROSITE" id="PS51883">
    <property type="entry name" value="OBG"/>
    <property type="match status" value="1"/>
</dbReference>
<dbReference type="GO" id="GO:0005739">
    <property type="term" value="C:mitochondrion"/>
    <property type="evidence" value="ECO:0007669"/>
    <property type="project" value="TreeGrafter"/>
</dbReference>
<name>A0A9P6VWU4_RHOMI</name>
<feature type="non-terminal residue" evidence="3">
    <location>
        <position position="339"/>
    </location>
</feature>
<dbReference type="PANTHER" id="PTHR11702:SF31">
    <property type="entry name" value="MITOCHONDRIAL RIBOSOME-ASSOCIATED GTPASE 2"/>
    <property type="match status" value="1"/>
</dbReference>
<feature type="region of interest" description="Disordered" evidence="1">
    <location>
        <begin position="23"/>
        <end position="46"/>
    </location>
</feature>
<dbReference type="GO" id="GO:0003924">
    <property type="term" value="F:GTPase activity"/>
    <property type="evidence" value="ECO:0007669"/>
    <property type="project" value="InterPro"/>
</dbReference>
<keyword evidence="4" id="KW-1185">Reference proteome</keyword>
<dbReference type="InterPro" id="IPR036726">
    <property type="entry name" value="GTP1_OBG_dom_sf"/>
</dbReference>
<organism evidence="3 4">
    <name type="scientific">Rhodotorula mucilaginosa</name>
    <name type="common">Yeast</name>
    <name type="synonym">Rhodotorula rubra</name>
    <dbReference type="NCBI Taxonomy" id="5537"/>
    <lineage>
        <taxon>Eukaryota</taxon>
        <taxon>Fungi</taxon>
        <taxon>Dikarya</taxon>
        <taxon>Basidiomycota</taxon>
        <taxon>Pucciniomycotina</taxon>
        <taxon>Microbotryomycetes</taxon>
        <taxon>Sporidiobolales</taxon>
        <taxon>Sporidiobolaceae</taxon>
        <taxon>Rhodotorula</taxon>
    </lineage>
</organism>
<evidence type="ECO:0000313" key="4">
    <source>
        <dbReference type="Proteomes" id="UP000777482"/>
    </source>
</evidence>
<dbReference type="GO" id="GO:0042254">
    <property type="term" value="P:ribosome biogenesis"/>
    <property type="evidence" value="ECO:0007669"/>
    <property type="project" value="UniProtKB-UniRule"/>
</dbReference>
<dbReference type="PANTHER" id="PTHR11702">
    <property type="entry name" value="DEVELOPMENTALLY REGULATED GTP-BINDING PROTEIN-RELATED"/>
    <property type="match status" value="1"/>
</dbReference>
<reference evidence="3 4" key="1">
    <citation type="submission" date="2020-11" db="EMBL/GenBank/DDBJ databases">
        <title>Kefir isolates.</title>
        <authorList>
            <person name="Marcisauskas S."/>
            <person name="Kim Y."/>
            <person name="Blasche S."/>
        </authorList>
    </citation>
    <scope>NUCLEOTIDE SEQUENCE [LARGE SCALE GENOMIC DNA]</scope>
    <source>
        <strain evidence="3 4">KR</strain>
    </source>
</reference>
<dbReference type="EMBL" id="PUHQ01000072">
    <property type="protein sequence ID" value="KAG0658050.1"/>
    <property type="molecule type" value="Genomic_DNA"/>
</dbReference>
<protein>
    <submittedName>
        <fullName evidence="3">GTPase of the mitochondrial inner membrane that associates with the large ribosomal subunit</fullName>
    </submittedName>
</protein>
<evidence type="ECO:0000259" key="2">
    <source>
        <dbReference type="PROSITE" id="PS51883"/>
    </source>
</evidence>
<dbReference type="Gene3D" id="2.70.210.12">
    <property type="entry name" value="GTP1/OBG domain"/>
    <property type="match status" value="1"/>
</dbReference>
<feature type="domain" description="Obg" evidence="2">
    <location>
        <begin position="56"/>
        <end position="339"/>
    </location>
</feature>
<dbReference type="AlphaFoldDB" id="A0A9P6VWU4"/>
<proteinExistence type="predicted"/>